<keyword evidence="1" id="KW-0812">Transmembrane</keyword>
<feature type="transmembrane region" description="Helical" evidence="1">
    <location>
        <begin position="104"/>
        <end position="134"/>
    </location>
</feature>
<dbReference type="OrthoDB" id="3297985at2"/>
<dbReference type="Proteomes" id="UP000460272">
    <property type="component" value="Unassembled WGS sequence"/>
</dbReference>
<reference evidence="2 3" key="1">
    <citation type="submission" date="2018-11" db="EMBL/GenBank/DDBJ databases">
        <title>Trebonia kvetii gen.nov., sp.nov., a novel acidophilic actinobacterium, and proposal of the new actinobacterial family Treboniaceae fam. nov.</title>
        <authorList>
            <person name="Rapoport D."/>
            <person name="Sagova-Mareckova M."/>
            <person name="Sedlacek I."/>
            <person name="Provaznik J."/>
            <person name="Kralova S."/>
            <person name="Pavlinic D."/>
            <person name="Benes V."/>
            <person name="Kopecky J."/>
        </authorList>
    </citation>
    <scope>NUCLEOTIDE SEQUENCE [LARGE SCALE GENOMIC DNA]</scope>
    <source>
        <strain evidence="2 3">15Tr583</strain>
    </source>
</reference>
<dbReference type="EMBL" id="RPFW01000008">
    <property type="protein sequence ID" value="TVZ00782.1"/>
    <property type="molecule type" value="Genomic_DNA"/>
</dbReference>
<name>A0A6P2BP55_9ACTN</name>
<keyword evidence="1" id="KW-0472">Membrane</keyword>
<feature type="transmembrane region" description="Helical" evidence="1">
    <location>
        <begin position="184"/>
        <end position="204"/>
    </location>
</feature>
<dbReference type="AlphaFoldDB" id="A0A6P2BP55"/>
<evidence type="ECO:0000313" key="3">
    <source>
        <dbReference type="Proteomes" id="UP000460272"/>
    </source>
</evidence>
<organism evidence="2 3">
    <name type="scientific">Trebonia kvetii</name>
    <dbReference type="NCBI Taxonomy" id="2480626"/>
    <lineage>
        <taxon>Bacteria</taxon>
        <taxon>Bacillati</taxon>
        <taxon>Actinomycetota</taxon>
        <taxon>Actinomycetes</taxon>
        <taxon>Streptosporangiales</taxon>
        <taxon>Treboniaceae</taxon>
        <taxon>Trebonia</taxon>
    </lineage>
</organism>
<keyword evidence="3" id="KW-1185">Reference proteome</keyword>
<proteinExistence type="predicted"/>
<comment type="caution">
    <text evidence="2">The sequence shown here is derived from an EMBL/GenBank/DDBJ whole genome shotgun (WGS) entry which is preliminary data.</text>
</comment>
<protein>
    <submittedName>
        <fullName evidence="2">ABC transporter permease</fullName>
    </submittedName>
</protein>
<keyword evidence="1" id="KW-1133">Transmembrane helix</keyword>
<sequence length="265" mass="26352">MNGALHAEWTKFRTVAGSWWLLLAAAALTIAVSAAAAAAYHCPPGNGACAAAATGADPAKLSLTGVLLGQVIIALIAVLAIGGEYGSGMIRVTLMATPRRLTAYAAKALVTTAAAVAAALLAVGGSVLAGWLILPGKGLSAANGYLPMSLGNAGDLRAACGSVLYLTLIALLAFGVTAALRDSAAGIGAVLGVLLVLPIASLVIPDHVLARHLAQLSPMTAGLYIQVTRGVDTLPLTPWQGLGVTALWAAGALALGAAVLRLRDA</sequence>
<feature type="transmembrane region" description="Helical" evidence="1">
    <location>
        <begin position="63"/>
        <end position="83"/>
    </location>
</feature>
<dbReference type="RefSeq" id="WP_145860518.1">
    <property type="nucleotide sequence ID" value="NZ_RPFW01000008.1"/>
</dbReference>
<gene>
    <name evidence="2" type="ORF">EAS64_36115</name>
</gene>
<evidence type="ECO:0000313" key="2">
    <source>
        <dbReference type="EMBL" id="TVZ00782.1"/>
    </source>
</evidence>
<accession>A0A6P2BP55</accession>
<feature type="transmembrane region" description="Helical" evidence="1">
    <location>
        <begin position="154"/>
        <end position="177"/>
    </location>
</feature>
<feature type="transmembrane region" description="Helical" evidence="1">
    <location>
        <begin position="239"/>
        <end position="260"/>
    </location>
</feature>
<evidence type="ECO:0000256" key="1">
    <source>
        <dbReference type="SAM" id="Phobius"/>
    </source>
</evidence>